<dbReference type="EMBL" id="JXNZ01000114">
    <property type="protein sequence ID" value="KIQ58813.1"/>
    <property type="molecule type" value="Genomic_DNA"/>
</dbReference>
<dbReference type="OrthoDB" id="9801669at2"/>
<dbReference type="GO" id="GO:0016747">
    <property type="term" value="F:acyltransferase activity, transferring groups other than amino-acyl groups"/>
    <property type="evidence" value="ECO:0007669"/>
    <property type="project" value="InterPro"/>
</dbReference>
<dbReference type="SUPFAM" id="SSF55729">
    <property type="entry name" value="Acyl-CoA N-acyltransferases (Nat)"/>
    <property type="match status" value="1"/>
</dbReference>
<reference evidence="2 3" key="1">
    <citation type="submission" date="2015-01" db="EMBL/GenBank/DDBJ databases">
        <title>Draft Genome Sequence of the Biocontrol and Plant Growth-Promoting Rhizobacteria (PGPR) Pseudomonas fluorescens UM270.</title>
        <authorList>
            <person name="Hernandez-Salmeron J.E."/>
            <person name="Santoyo G."/>
            <person name="Moreno-Hagelsieb G."/>
            <person name="Hernandez-Leon R."/>
        </authorList>
    </citation>
    <scope>NUCLEOTIDE SEQUENCE [LARGE SCALE GENOMIC DNA]</scope>
    <source>
        <strain evidence="2 3">UM270</strain>
    </source>
</reference>
<evidence type="ECO:0000259" key="1">
    <source>
        <dbReference type="PROSITE" id="PS51186"/>
    </source>
</evidence>
<dbReference type="RefSeq" id="WP_042730347.1">
    <property type="nucleotide sequence ID" value="NZ_JXNZ01000114.1"/>
</dbReference>
<feature type="domain" description="N-acetyltransferase" evidence="1">
    <location>
        <begin position="3"/>
        <end position="165"/>
    </location>
</feature>
<dbReference type="PANTHER" id="PTHR43415">
    <property type="entry name" value="SPERMIDINE N(1)-ACETYLTRANSFERASE"/>
    <property type="match status" value="1"/>
</dbReference>
<dbReference type="PANTHER" id="PTHR43415:SF5">
    <property type="entry name" value="ACETYLTRANSFERASE"/>
    <property type="match status" value="1"/>
</dbReference>
<sequence length="173" mass="19866">MNVTLRPFQASDFDTVMSWIDGPETLSLWAGATFTYPLDKEQLQRYLDKAGERYPWRSLFGVLDPDEKLIGHIEFSDIWPHLSLRFARILIGDPDARGKGHGQAILRQALALAYERFNVARVDLGVKKENLLAINCYRKAGFKDIGLWPEAIDTPIGWIDVHWMTHTRKEQTP</sequence>
<dbReference type="CDD" id="cd04301">
    <property type="entry name" value="NAT_SF"/>
    <property type="match status" value="1"/>
</dbReference>
<name>A0A0D0PJB6_PSEFL</name>
<dbReference type="PATRIC" id="fig|294.124.peg.2840"/>
<comment type="caution">
    <text evidence="2">The sequence shown here is derived from an EMBL/GenBank/DDBJ whole genome shotgun (WGS) entry which is preliminary data.</text>
</comment>
<evidence type="ECO:0000313" key="3">
    <source>
        <dbReference type="Proteomes" id="UP000032101"/>
    </source>
</evidence>
<accession>A0A0D0PJB6</accession>
<dbReference type="AlphaFoldDB" id="A0A0D0PJB6"/>
<dbReference type="PROSITE" id="PS51186">
    <property type="entry name" value="GNAT"/>
    <property type="match status" value="1"/>
</dbReference>
<dbReference type="Pfam" id="PF13302">
    <property type="entry name" value="Acetyltransf_3"/>
    <property type="match status" value="1"/>
</dbReference>
<proteinExistence type="predicted"/>
<dbReference type="InterPro" id="IPR016181">
    <property type="entry name" value="Acyl_CoA_acyltransferase"/>
</dbReference>
<evidence type="ECO:0000313" key="2">
    <source>
        <dbReference type="EMBL" id="KIQ58813.1"/>
    </source>
</evidence>
<protein>
    <recommendedName>
        <fullName evidence="1">N-acetyltransferase domain-containing protein</fullName>
    </recommendedName>
</protein>
<dbReference type="Gene3D" id="3.40.630.30">
    <property type="match status" value="1"/>
</dbReference>
<gene>
    <name evidence="2" type="ORF">RL74_13770</name>
</gene>
<dbReference type="InterPro" id="IPR000182">
    <property type="entry name" value="GNAT_dom"/>
</dbReference>
<dbReference type="Proteomes" id="UP000032101">
    <property type="component" value="Unassembled WGS sequence"/>
</dbReference>
<organism evidence="2 3">
    <name type="scientific">Pseudomonas fluorescens</name>
    <dbReference type="NCBI Taxonomy" id="294"/>
    <lineage>
        <taxon>Bacteria</taxon>
        <taxon>Pseudomonadati</taxon>
        <taxon>Pseudomonadota</taxon>
        <taxon>Gammaproteobacteria</taxon>
        <taxon>Pseudomonadales</taxon>
        <taxon>Pseudomonadaceae</taxon>
        <taxon>Pseudomonas</taxon>
    </lineage>
</organism>